<dbReference type="Pfam" id="PF03732">
    <property type="entry name" value="Retrotrans_gag"/>
    <property type="match status" value="1"/>
</dbReference>
<gene>
    <name evidence="3" type="ORF">CK203_075110</name>
</gene>
<evidence type="ECO:0000259" key="2">
    <source>
        <dbReference type="Pfam" id="PF03732"/>
    </source>
</evidence>
<evidence type="ECO:0000313" key="3">
    <source>
        <dbReference type="EMBL" id="RVW56670.1"/>
    </source>
</evidence>
<feature type="compositionally biased region" description="Polar residues" evidence="1">
    <location>
        <begin position="77"/>
        <end position="86"/>
    </location>
</feature>
<dbReference type="EMBL" id="QGNW01001073">
    <property type="protein sequence ID" value="RVW56670.1"/>
    <property type="molecule type" value="Genomic_DNA"/>
</dbReference>
<dbReference type="PANTHER" id="PTHR11439:SF511">
    <property type="match status" value="1"/>
</dbReference>
<name>A0A438F9N4_VITVI</name>
<comment type="caution">
    <text evidence="3">The sequence shown here is derived from an EMBL/GenBank/DDBJ whole genome shotgun (WGS) entry which is preliminary data.</text>
</comment>
<protein>
    <recommendedName>
        <fullName evidence="2">Retrotransposon gag domain-containing protein</fullName>
    </recommendedName>
</protein>
<dbReference type="InterPro" id="IPR005162">
    <property type="entry name" value="Retrotrans_gag_dom"/>
</dbReference>
<proteinExistence type="predicted"/>
<dbReference type="AlphaFoldDB" id="A0A438F9N4"/>
<accession>A0A438F9N4</accession>
<dbReference type="Proteomes" id="UP000288805">
    <property type="component" value="Unassembled WGS sequence"/>
</dbReference>
<evidence type="ECO:0000256" key="1">
    <source>
        <dbReference type="SAM" id="MobiDB-lite"/>
    </source>
</evidence>
<evidence type="ECO:0000313" key="4">
    <source>
        <dbReference type="Proteomes" id="UP000288805"/>
    </source>
</evidence>
<feature type="compositionally biased region" description="Basic and acidic residues" evidence="1">
    <location>
        <begin position="88"/>
        <end position="99"/>
    </location>
</feature>
<reference evidence="3 4" key="1">
    <citation type="journal article" date="2018" name="PLoS Genet.">
        <title>Population sequencing reveals clonal diversity and ancestral inbreeding in the grapevine cultivar Chardonnay.</title>
        <authorList>
            <person name="Roach M.J."/>
            <person name="Johnson D.L."/>
            <person name="Bohlmann J."/>
            <person name="van Vuuren H.J."/>
            <person name="Jones S.J."/>
            <person name="Pretorius I.S."/>
            <person name="Schmidt S.A."/>
            <person name="Borneman A.R."/>
        </authorList>
    </citation>
    <scope>NUCLEOTIDE SEQUENCE [LARGE SCALE GENOMIC DNA]</scope>
    <source>
        <strain evidence="4">cv. Chardonnay</strain>
        <tissue evidence="3">Leaf</tissue>
    </source>
</reference>
<sequence>MVNPRQPHSDTAYRLFRYIKQSLSQGILLSSSNTLQIHAFCDSDWATCPETYCSITRIQRLEEIVNKLSEALLPTKEASSNNNNGREGSFHSHREENDGGRQVFSSKMARLEFPKYFGEDPMEWLSRVAQFFEFQDTTDNQKFFEEELWASFGPTECENFDETLSRVQQVGSLREYQKEFERLGNRVQGWTQKALVGTFMGGLKSEIVDGIRMFKPKILKESISLARMKDE</sequence>
<dbReference type="PANTHER" id="PTHR11439">
    <property type="entry name" value="GAG-POL-RELATED RETROTRANSPOSON"/>
    <property type="match status" value="1"/>
</dbReference>
<feature type="domain" description="Retrotransposon gag" evidence="2">
    <location>
        <begin position="123"/>
        <end position="204"/>
    </location>
</feature>
<feature type="region of interest" description="Disordered" evidence="1">
    <location>
        <begin position="75"/>
        <end position="101"/>
    </location>
</feature>
<organism evidence="3 4">
    <name type="scientific">Vitis vinifera</name>
    <name type="common">Grape</name>
    <dbReference type="NCBI Taxonomy" id="29760"/>
    <lineage>
        <taxon>Eukaryota</taxon>
        <taxon>Viridiplantae</taxon>
        <taxon>Streptophyta</taxon>
        <taxon>Embryophyta</taxon>
        <taxon>Tracheophyta</taxon>
        <taxon>Spermatophyta</taxon>
        <taxon>Magnoliopsida</taxon>
        <taxon>eudicotyledons</taxon>
        <taxon>Gunneridae</taxon>
        <taxon>Pentapetalae</taxon>
        <taxon>rosids</taxon>
        <taxon>Vitales</taxon>
        <taxon>Vitaceae</taxon>
        <taxon>Viteae</taxon>
        <taxon>Vitis</taxon>
    </lineage>
</organism>